<keyword evidence="2" id="KW-0472">Membrane</keyword>
<name>A0A9D2EI34_9MICO</name>
<evidence type="ECO:0000313" key="3">
    <source>
        <dbReference type="EMBL" id="HIZ37917.1"/>
    </source>
</evidence>
<evidence type="ECO:0000313" key="4">
    <source>
        <dbReference type="Proteomes" id="UP000824037"/>
    </source>
</evidence>
<protein>
    <submittedName>
        <fullName evidence="3">DUF4190 domain-containing protein</fullName>
    </submittedName>
</protein>
<accession>A0A9D2EI34</accession>
<keyword evidence="2" id="KW-1133">Transmembrane helix</keyword>
<keyword evidence="2" id="KW-0812">Transmembrane</keyword>
<evidence type="ECO:0000256" key="2">
    <source>
        <dbReference type="SAM" id="Phobius"/>
    </source>
</evidence>
<feature type="region of interest" description="Disordered" evidence="1">
    <location>
        <begin position="1"/>
        <end position="38"/>
    </location>
</feature>
<comment type="caution">
    <text evidence="3">The sequence shown here is derived from an EMBL/GenBank/DDBJ whole genome shotgun (WGS) entry which is preliminary data.</text>
</comment>
<dbReference type="EMBL" id="DXBY01000328">
    <property type="protein sequence ID" value="HIZ37917.1"/>
    <property type="molecule type" value="Genomic_DNA"/>
</dbReference>
<dbReference type="AlphaFoldDB" id="A0A9D2EI34"/>
<proteinExistence type="predicted"/>
<reference evidence="3" key="1">
    <citation type="journal article" date="2021" name="PeerJ">
        <title>Extensive microbial diversity within the chicken gut microbiome revealed by metagenomics and culture.</title>
        <authorList>
            <person name="Gilroy R."/>
            <person name="Ravi A."/>
            <person name="Getino M."/>
            <person name="Pursley I."/>
            <person name="Horton D.L."/>
            <person name="Alikhan N.F."/>
            <person name="Baker D."/>
            <person name="Gharbi K."/>
            <person name="Hall N."/>
            <person name="Watson M."/>
            <person name="Adriaenssens E.M."/>
            <person name="Foster-Nyarko E."/>
            <person name="Jarju S."/>
            <person name="Secka A."/>
            <person name="Antonio M."/>
            <person name="Oren A."/>
            <person name="Chaudhuri R.R."/>
            <person name="La Ragione R."/>
            <person name="Hildebrand F."/>
            <person name="Pallen M.J."/>
        </authorList>
    </citation>
    <scope>NUCLEOTIDE SEQUENCE</scope>
    <source>
        <strain evidence="3">ChiGjej4B4-7305</strain>
    </source>
</reference>
<reference evidence="3" key="2">
    <citation type="submission" date="2021-04" db="EMBL/GenBank/DDBJ databases">
        <authorList>
            <person name="Gilroy R."/>
        </authorList>
    </citation>
    <scope>NUCLEOTIDE SEQUENCE</scope>
    <source>
        <strain evidence="3">ChiGjej4B4-7305</strain>
    </source>
</reference>
<gene>
    <name evidence="3" type="ORF">H9815_19235</name>
</gene>
<organism evidence="3 4">
    <name type="scientific">Candidatus Ruania gallistercoris</name>
    <dbReference type="NCBI Taxonomy" id="2838746"/>
    <lineage>
        <taxon>Bacteria</taxon>
        <taxon>Bacillati</taxon>
        <taxon>Actinomycetota</taxon>
        <taxon>Actinomycetes</taxon>
        <taxon>Micrococcales</taxon>
        <taxon>Ruaniaceae</taxon>
        <taxon>Ruania</taxon>
    </lineage>
</organism>
<sequence length="257" mass="26731">MPPTPQPQPGGADVPAIPQAPTTAPAPQTPLGQSPYGQHAPVEQIEQGSYGQFTFPVMKRRPLEPTAVAAVATSPLGPVGVGLGLFARRQVKTTRRRSLTLASTGIGLGALFTVLWVLAAVVLAGNGTIARWTERPQAGDVSEARTVAANNVAVGNCIQFLPPGQSVGELQLVPCAQEHTAQAVTEHELDGSFPGVAALDSQARETCQADVSALASEVPVMVWYLAPSQEAWDQGTQRILCVARAQSGSMTGDLVNG</sequence>
<feature type="transmembrane region" description="Helical" evidence="2">
    <location>
        <begin position="67"/>
        <end position="87"/>
    </location>
</feature>
<feature type="transmembrane region" description="Helical" evidence="2">
    <location>
        <begin position="99"/>
        <end position="125"/>
    </location>
</feature>
<dbReference type="Proteomes" id="UP000824037">
    <property type="component" value="Unassembled WGS sequence"/>
</dbReference>
<feature type="compositionally biased region" description="Low complexity" evidence="1">
    <location>
        <begin position="15"/>
        <end position="30"/>
    </location>
</feature>
<evidence type="ECO:0000256" key="1">
    <source>
        <dbReference type="SAM" id="MobiDB-lite"/>
    </source>
</evidence>